<sequence>MSQMVIHRLRFFSFIFSPALRSSFFDLLSLSFFLTVPYPILGSGLIL</sequence>
<protein>
    <submittedName>
        <fullName evidence="1">Uncharacterized protein</fullName>
    </submittedName>
</protein>
<proteinExistence type="predicted"/>
<comment type="caution">
    <text evidence="1">The sequence shown here is derived from an EMBL/GenBank/DDBJ whole genome shotgun (WGS) entry which is preliminary data.</text>
</comment>
<gene>
    <name evidence="1" type="ORF">POREN0001_0920</name>
</gene>
<evidence type="ECO:0000313" key="1">
    <source>
        <dbReference type="EMBL" id="EEN83051.1"/>
    </source>
</evidence>
<dbReference type="STRING" id="553175.POREN0001_0920"/>
<accession>C3J9Z8</accession>
<organism evidence="1 2">
    <name type="scientific">Porphyromonas endodontalis (strain ATCC 35406 / DSM 24491 / JCM 8526 / CCUG 16442 / BCRC 14492 / NCTC 13058 / HG 370)</name>
    <name type="common">Bacteroides endodontalis</name>
    <dbReference type="NCBI Taxonomy" id="553175"/>
    <lineage>
        <taxon>Bacteria</taxon>
        <taxon>Pseudomonadati</taxon>
        <taxon>Bacteroidota</taxon>
        <taxon>Bacteroidia</taxon>
        <taxon>Bacteroidales</taxon>
        <taxon>Porphyromonadaceae</taxon>
        <taxon>Porphyromonas</taxon>
    </lineage>
</organism>
<dbReference type="Proteomes" id="UP000004295">
    <property type="component" value="Unassembled WGS sequence"/>
</dbReference>
<evidence type="ECO:0000313" key="2">
    <source>
        <dbReference type="Proteomes" id="UP000004295"/>
    </source>
</evidence>
<dbReference type="EMBL" id="ACNN01000016">
    <property type="protein sequence ID" value="EEN83051.1"/>
    <property type="molecule type" value="Genomic_DNA"/>
</dbReference>
<keyword evidence="2" id="KW-1185">Reference proteome</keyword>
<dbReference type="AlphaFoldDB" id="C3J9Z8"/>
<name>C3J9Z8_POREA</name>
<reference evidence="1 2" key="1">
    <citation type="submission" date="2009-04" db="EMBL/GenBank/DDBJ databases">
        <authorList>
            <person name="Sebastian Y."/>
            <person name="Madupu R."/>
            <person name="Durkin A.S."/>
            <person name="Torralba M."/>
            <person name="Methe B."/>
            <person name="Sutton G.G."/>
            <person name="Strausberg R.L."/>
            <person name="Nelson K.E."/>
        </authorList>
    </citation>
    <scope>NUCLEOTIDE SEQUENCE [LARGE SCALE GENOMIC DNA]</scope>
    <source>
        <strain evidence="2">ATCC 35406 / BCRC 14492 / JCM 8526 / NCTC 13058 / HG 370</strain>
    </source>
</reference>